<evidence type="ECO:0000256" key="3">
    <source>
        <dbReference type="ARBA" id="ARBA00022801"/>
    </source>
</evidence>
<keyword evidence="6" id="KW-1185">Reference proteome</keyword>
<keyword evidence="4" id="KW-0865">Zymogen</keyword>
<comment type="similarity">
    <text evidence="1">Belongs to the peptidase S45 family.</text>
</comment>
<keyword evidence="2" id="KW-0732">Signal</keyword>
<evidence type="ECO:0000256" key="2">
    <source>
        <dbReference type="ARBA" id="ARBA00022729"/>
    </source>
</evidence>
<name>A0ABU4IHX0_9VIBR</name>
<evidence type="ECO:0000256" key="4">
    <source>
        <dbReference type="ARBA" id="ARBA00023145"/>
    </source>
</evidence>
<evidence type="ECO:0000256" key="1">
    <source>
        <dbReference type="ARBA" id="ARBA00006586"/>
    </source>
</evidence>
<dbReference type="PANTHER" id="PTHR34218">
    <property type="entry name" value="PEPTIDASE S45 PENICILLIN AMIDASE"/>
    <property type="match status" value="1"/>
</dbReference>
<dbReference type="InterPro" id="IPR029055">
    <property type="entry name" value="Ntn_hydrolases_N"/>
</dbReference>
<dbReference type="RefSeq" id="WP_171137270.1">
    <property type="nucleotide sequence ID" value="NZ_AP024893.1"/>
</dbReference>
<evidence type="ECO:0000313" key="5">
    <source>
        <dbReference type="EMBL" id="MDW6018096.1"/>
    </source>
</evidence>
<dbReference type="InterPro" id="IPR002692">
    <property type="entry name" value="S45"/>
</dbReference>
<dbReference type="Gene3D" id="1.10.1400.10">
    <property type="match status" value="1"/>
</dbReference>
<gene>
    <name evidence="5" type="ORF">SBW85_10020</name>
</gene>
<dbReference type="InterPro" id="IPR043146">
    <property type="entry name" value="Penicillin_amidase_N_B-knob"/>
</dbReference>
<comment type="caution">
    <text evidence="5">The sequence shown here is derived from an EMBL/GenBank/DDBJ whole genome shotgun (WGS) entry which is preliminary data.</text>
</comment>
<proteinExistence type="inferred from homology"/>
<sequence length="757" mass="84330">MLKNDLAAAKIRWTENDVPHIEADNYESLGFGYGYVHARDRLAEISAQAIVLRGERSKYYGAEQFSTIGFLKTTNLNSDLMFRLRMPTEWAKEELANLSDDARAYVCGYVKGLNHFVQSMTKDEWNERNSAEPLITFEPEDVIRSAMRFGIMKELIEIGPYLVASSGAWRTDLGTNHHSCHGEDVVVEGGFGSNAWAFGGDVVEGEGSILLGNPHSAWQRTPHQQRIYMHQYHLTIPGELDVAGTSFLGFPLPLTGYNGDVSWSILDAATVTSFVLQLMKIQESALNPTYLMDGEQKPLEIKEISIDVLEDHGDVETRRYHFLHSELGYLFKLPQRPGKPEGWYAITNPGERNARGINQFLAAAKTSTTKEFVEAISSHRGILCQLIVADRHGDIAYVMAGNVPPMTDEQMSQGHIGDQQVAFNVLDGTRSEYSLRGKDQRPLTAPKSFYPNVFSRGIIHNANNSYKYTEYGVCQPDFPSVFGQHKPEHQVAKSIAAGLRYDPRLAMSAIRMKELTKAPAIMISNALEVLFDNRNYAAETFLSDILIHLQPTSSASVQAAAKVLANWDRKNNSDSRGALLFHLFWSKVVQLNLLTVPSSGDPALGTQLNINADSIEKIQQALNESIAELQQFGFELDTAWGHVLCKTENGETIPLHGGSYLEGVLNGEMPAPLEKSGFPYILFGTAYIQLSRWEKGEIIVEGLLSHGQRDGVISEGRTRQLKMFSNKTLGVIPFLPHQLKSYKQYGLLTLYPAKANH</sequence>
<keyword evidence="3" id="KW-0378">Hydrolase</keyword>
<dbReference type="EMBL" id="JAWRCN010000001">
    <property type="protein sequence ID" value="MDW6018096.1"/>
    <property type="molecule type" value="Genomic_DNA"/>
</dbReference>
<dbReference type="InterPro" id="IPR043147">
    <property type="entry name" value="Penicillin_amidase_A-knob"/>
</dbReference>
<accession>A0ABU4IHX0</accession>
<dbReference type="Gene3D" id="1.10.439.10">
    <property type="entry name" value="Penicillin Amidohydrolase, domain 1"/>
    <property type="match status" value="1"/>
</dbReference>
<reference evidence="5 6" key="1">
    <citation type="submission" date="2023-11" db="EMBL/GenBank/DDBJ databases">
        <title>Plant-associative lifestyle of Vibrio porteresiae and its evolutionary dynamics.</title>
        <authorList>
            <person name="Rameshkumar N."/>
            <person name="Kirti K."/>
        </authorList>
    </citation>
    <scope>NUCLEOTIDE SEQUENCE [LARGE SCALE GENOMIC DNA]</scope>
    <source>
        <strain evidence="5 6">MSSRF60</strain>
    </source>
</reference>
<dbReference type="Proteomes" id="UP001272325">
    <property type="component" value="Unassembled WGS sequence"/>
</dbReference>
<dbReference type="SUPFAM" id="SSF56235">
    <property type="entry name" value="N-terminal nucleophile aminohydrolases (Ntn hydrolases)"/>
    <property type="match status" value="1"/>
</dbReference>
<organism evidence="5 6">
    <name type="scientific">Vibrio plantisponsor</name>
    <dbReference type="NCBI Taxonomy" id="664643"/>
    <lineage>
        <taxon>Bacteria</taxon>
        <taxon>Pseudomonadati</taxon>
        <taxon>Pseudomonadota</taxon>
        <taxon>Gammaproteobacteria</taxon>
        <taxon>Vibrionales</taxon>
        <taxon>Vibrionaceae</taxon>
        <taxon>Vibrio</taxon>
    </lineage>
</organism>
<dbReference type="Gene3D" id="3.60.20.10">
    <property type="entry name" value="Glutamine Phosphoribosylpyrophosphate, subunit 1, domain 1"/>
    <property type="match status" value="1"/>
</dbReference>
<dbReference type="InterPro" id="IPR023343">
    <property type="entry name" value="Penicillin_amidase_dom1"/>
</dbReference>
<protein>
    <submittedName>
        <fullName evidence="5">Penicillin acylase family protein</fullName>
    </submittedName>
</protein>
<dbReference type="PANTHER" id="PTHR34218:SF3">
    <property type="entry name" value="ACYL-HOMOSERINE LACTONE ACYLASE PVDQ"/>
    <property type="match status" value="1"/>
</dbReference>
<evidence type="ECO:0000313" key="6">
    <source>
        <dbReference type="Proteomes" id="UP001272325"/>
    </source>
</evidence>
<dbReference type="Gene3D" id="2.30.120.10">
    <property type="match status" value="1"/>
</dbReference>
<dbReference type="Pfam" id="PF01804">
    <property type="entry name" value="Penicil_amidase"/>
    <property type="match status" value="1"/>
</dbReference>